<feature type="signal peptide" evidence="2">
    <location>
        <begin position="1"/>
        <end position="25"/>
    </location>
</feature>
<feature type="chain" id="PRO_5004567636" evidence="2">
    <location>
        <begin position="26"/>
        <end position="1005"/>
    </location>
</feature>
<feature type="compositionally biased region" description="Low complexity" evidence="1">
    <location>
        <begin position="216"/>
        <end position="228"/>
    </location>
</feature>
<feature type="compositionally biased region" description="Low complexity" evidence="1">
    <location>
        <begin position="84"/>
        <end position="95"/>
    </location>
</feature>
<gene>
    <name evidence="3" type="ORF">SOCG_04388</name>
</gene>
<organism evidence="3 4">
    <name type="scientific">Schizosaccharomyces octosporus (strain yFS286)</name>
    <name type="common">Fission yeast</name>
    <name type="synonym">Octosporomyces octosporus</name>
    <dbReference type="NCBI Taxonomy" id="483514"/>
    <lineage>
        <taxon>Eukaryota</taxon>
        <taxon>Fungi</taxon>
        <taxon>Dikarya</taxon>
        <taxon>Ascomycota</taxon>
        <taxon>Taphrinomycotina</taxon>
        <taxon>Schizosaccharomycetes</taxon>
        <taxon>Schizosaccharomycetales</taxon>
        <taxon>Schizosaccharomycetaceae</taxon>
        <taxon>Schizosaccharomyces</taxon>
    </lineage>
</organism>
<feature type="region of interest" description="Disordered" evidence="1">
    <location>
        <begin position="209"/>
        <end position="228"/>
    </location>
</feature>
<keyword evidence="4" id="KW-1185">Reference proteome</keyword>
<feature type="region of interest" description="Disordered" evidence="1">
    <location>
        <begin position="84"/>
        <end position="104"/>
    </location>
</feature>
<dbReference type="GO" id="GO:0070056">
    <property type="term" value="C:prospore membrane leading edge"/>
    <property type="evidence" value="ECO:0007669"/>
    <property type="project" value="EnsemblFungi"/>
</dbReference>
<sequence length="1005" mass="117419">MGFSSFFRAIYVFFVRLFLCFPSEKDSTTDRMERGELRNKRTDECQPESPSEIAINNDLENPIKLHNSFKTRYSNIESKIPSIWDSGSSSSPSDNDLSRFRIKPNQKLPRPAASLLQKPKRAHCTNNAHEKDINENGLTYEPVSRRLTYHISNKDCKREHHIMKDPYKYEIDLDDVEKLFPMPAGLNSSYSYANDHEGSFLITNLQMEGKTANDNSPSPLTDDLSPLSSSESLLSACSAEPLAKEVDTEHRKAFSERTKISTFVDDIDYSSVVDNLSDYSDCFDEFGIPLETLPNDVESRTNYSKIKSSASFPPFFGHHQSRKSKPNDYRLNKENLRNINRNCTKIDPKDFFSALQFHNAKTIIALYIEWRLRYCETMMQKGEKSLEKLEGLRNLPHNVLWLGKFGDSDVEKKLNQYDRRCISNSFMFSVIHGDSRRVKSDTIKQASIPELFRESFQSMTAAASTSNAEAKSNRDLRNQYLIKKYIPKGDYDFLYAALYYAAYRQESSLKTVSVLDILPQDQLDDWWYVNLKITSFVTPKICFKYLDEVAKSSRYKLTHVEKKPSKVIKQPVFYNILANKPTKELFESHELITITELLSLDEPELLNGEDGMQYYLSQFEKLCNEKRKDFRFSPEGMFDYAFRQKHLGGNPYVPLPTRGERLEKRNVYYSKYSNQKIFMSKTLKRHGSIYEVVSDGLGRVFYGAVLDYANTRNNILVHLGLEPIDLPSEEEIEDHEKTLEQFHNELSLNHSAEYIYEMCGTHSRSTKHQTEVLKKSVLYSADEWKEQNLLKRIISLRILEPTTSVTKFEYELLRTFYPDRLFLNHSKSGKTLTPTQYHMLDQWRRDLFLSSLPLVDEKSRLFPYWLKLSSSELFYANEHAAMNSQKPENIDLDIYEPLPENSFMVAAEMRVLRNMRHRDVERIPFLDKSEVQALYQLLRKIKKYYIVDDRSCSMRMDDFTTLLQRYESLSCYRFLRADYETLLDHAHYIYNFFMKNVVNVPPKIL</sequence>
<evidence type="ECO:0000313" key="3">
    <source>
        <dbReference type="EMBL" id="EPX70568.1"/>
    </source>
</evidence>
<dbReference type="Proteomes" id="UP000016088">
    <property type="component" value="Unassembled WGS sequence"/>
</dbReference>
<dbReference type="OMA" id="YSADEWK"/>
<dbReference type="GeneID" id="25033352"/>
<dbReference type="RefSeq" id="XP_013020684.1">
    <property type="nucleotide sequence ID" value="XM_013165230.1"/>
</dbReference>
<accession>S9PSV9</accession>
<keyword evidence="2" id="KW-0732">Signal</keyword>
<feature type="compositionally biased region" description="Basic and acidic residues" evidence="1">
    <location>
        <begin position="27"/>
        <end position="44"/>
    </location>
</feature>
<dbReference type="GO" id="GO:0032120">
    <property type="term" value="P:ascospore-type prospore membrane formation"/>
    <property type="evidence" value="ECO:0007669"/>
    <property type="project" value="EnsemblFungi"/>
</dbReference>
<evidence type="ECO:0000256" key="1">
    <source>
        <dbReference type="SAM" id="MobiDB-lite"/>
    </source>
</evidence>
<proteinExistence type="predicted"/>
<feature type="region of interest" description="Disordered" evidence="1">
    <location>
        <begin position="27"/>
        <end position="52"/>
    </location>
</feature>
<dbReference type="OrthoDB" id="5367095at2759"/>
<dbReference type="EMBL" id="KE503208">
    <property type="protein sequence ID" value="EPX70568.1"/>
    <property type="molecule type" value="Genomic_DNA"/>
</dbReference>
<dbReference type="AlphaFoldDB" id="S9PSV9"/>
<dbReference type="VEuPathDB" id="FungiDB:SOCG_04388"/>
<evidence type="ECO:0000256" key="2">
    <source>
        <dbReference type="SAM" id="SignalP"/>
    </source>
</evidence>
<dbReference type="HOGENOM" id="CLU_298787_0_0_1"/>
<name>S9PSV9_SCHOY</name>
<reference evidence="3 4" key="1">
    <citation type="journal article" date="2011" name="Science">
        <title>Comparative functional genomics of the fission yeasts.</title>
        <authorList>
            <person name="Rhind N."/>
            <person name="Chen Z."/>
            <person name="Yassour M."/>
            <person name="Thompson D.A."/>
            <person name="Haas B.J."/>
            <person name="Habib N."/>
            <person name="Wapinski I."/>
            <person name="Roy S."/>
            <person name="Lin M.F."/>
            <person name="Heiman D.I."/>
            <person name="Young S.K."/>
            <person name="Furuya K."/>
            <person name="Guo Y."/>
            <person name="Pidoux A."/>
            <person name="Chen H.M."/>
            <person name="Robbertse B."/>
            <person name="Goldberg J.M."/>
            <person name="Aoki K."/>
            <person name="Bayne E.H."/>
            <person name="Berlin A.M."/>
            <person name="Desjardins C.A."/>
            <person name="Dobbs E."/>
            <person name="Dukaj L."/>
            <person name="Fan L."/>
            <person name="FitzGerald M.G."/>
            <person name="French C."/>
            <person name="Gujja S."/>
            <person name="Hansen K."/>
            <person name="Keifenheim D."/>
            <person name="Levin J.Z."/>
            <person name="Mosher R.A."/>
            <person name="Mueller C.A."/>
            <person name="Pfiffner J."/>
            <person name="Priest M."/>
            <person name="Russ C."/>
            <person name="Smialowska A."/>
            <person name="Swoboda P."/>
            <person name="Sykes S.M."/>
            <person name="Vaughn M."/>
            <person name="Vengrova S."/>
            <person name="Yoder R."/>
            <person name="Zeng Q."/>
            <person name="Allshire R."/>
            <person name="Baulcombe D."/>
            <person name="Birren B.W."/>
            <person name="Brown W."/>
            <person name="Ekwall K."/>
            <person name="Kellis M."/>
            <person name="Leatherwood J."/>
            <person name="Levin H."/>
            <person name="Margalit H."/>
            <person name="Martienssen R."/>
            <person name="Nieduszynski C.A."/>
            <person name="Spatafora J.W."/>
            <person name="Friedman N."/>
            <person name="Dalgaard J.Z."/>
            <person name="Baumann P."/>
            <person name="Niki H."/>
            <person name="Regev A."/>
            <person name="Nusbaum C."/>
        </authorList>
    </citation>
    <scope>NUCLEOTIDE SEQUENCE [LARGE SCALE GENOMIC DNA]</scope>
    <source>
        <strain evidence="4">yFS286</strain>
    </source>
</reference>
<evidence type="ECO:0000313" key="4">
    <source>
        <dbReference type="Proteomes" id="UP000016088"/>
    </source>
</evidence>
<protein>
    <submittedName>
        <fullName evidence="3">Sporulation protein Spo3</fullName>
    </submittedName>
</protein>